<keyword evidence="8" id="KW-0460">Magnesium</keyword>
<organism evidence="12">
    <name type="scientific">freshwater metagenome</name>
    <dbReference type="NCBI Taxonomy" id="449393"/>
    <lineage>
        <taxon>unclassified sequences</taxon>
        <taxon>metagenomes</taxon>
        <taxon>ecological metagenomes</taxon>
    </lineage>
</organism>
<evidence type="ECO:0000313" key="13">
    <source>
        <dbReference type="EMBL" id="CAB5017536.1"/>
    </source>
</evidence>
<evidence type="ECO:0000256" key="4">
    <source>
        <dbReference type="ARBA" id="ARBA00022630"/>
    </source>
</evidence>
<evidence type="ECO:0000313" key="12">
    <source>
        <dbReference type="EMBL" id="CAB4865657.1"/>
    </source>
</evidence>
<dbReference type="AlphaFoldDB" id="A0A6J7D4C0"/>
<dbReference type="PANTHER" id="PTHR30040">
    <property type="entry name" value="THIAMINE BIOSYNTHESIS LIPOPROTEIN APBE"/>
    <property type="match status" value="1"/>
</dbReference>
<keyword evidence="6" id="KW-0479">Metal-binding</keyword>
<dbReference type="EC" id="2.7.1.180" evidence="2"/>
<dbReference type="SUPFAM" id="SSF143631">
    <property type="entry name" value="ApbE-like"/>
    <property type="match status" value="1"/>
</dbReference>
<dbReference type="EMBL" id="CAFBPM010000005">
    <property type="protein sequence ID" value="CAB5017536.1"/>
    <property type="molecule type" value="Genomic_DNA"/>
</dbReference>
<dbReference type="InterPro" id="IPR024932">
    <property type="entry name" value="ApbE"/>
</dbReference>
<evidence type="ECO:0000256" key="2">
    <source>
        <dbReference type="ARBA" id="ARBA00011955"/>
    </source>
</evidence>
<dbReference type="InterPro" id="IPR003374">
    <property type="entry name" value="ApbE-like_sf"/>
</dbReference>
<dbReference type="EMBL" id="CAFABE010000101">
    <property type="protein sequence ID" value="CAB4833834.1"/>
    <property type="molecule type" value="Genomic_DNA"/>
</dbReference>
<evidence type="ECO:0000256" key="3">
    <source>
        <dbReference type="ARBA" id="ARBA00016337"/>
    </source>
</evidence>
<dbReference type="GO" id="GO:0046872">
    <property type="term" value="F:metal ion binding"/>
    <property type="evidence" value="ECO:0007669"/>
    <property type="project" value="UniProtKB-KW"/>
</dbReference>
<sequence length="319" mass="33443">MDALPVFDRFSIWSTSVDLGVTSAAALADARVILDGVLVEVEQAASRFRPNTEIFDLNASAGTGPFQASPMLFDLVAHSVHAAHVTSGACDPTVADSLIALGYDRDYGALLDEGTIDSTHIRPSPGVSGIVLNADQLTIELPDGVHLDLGATAKARAADIAAEGIHAQLSVGVVVDIGGDLRVAGPAPVDGWMIGIADEPKDAEVRGHDGDAQEVVSISKGALATSSSVVRHWNRSDTRHHHVIDPSTGWSVETPFRMVTISAGTCVEANAFSTAAIVWGEDALFEIPQRSLVARLVRHDGTIERLGGWPLPETEGGIA</sequence>
<evidence type="ECO:0000256" key="8">
    <source>
        <dbReference type="ARBA" id="ARBA00022842"/>
    </source>
</evidence>
<dbReference type="PANTHER" id="PTHR30040:SF2">
    <property type="entry name" value="FAD:PROTEIN FMN TRANSFERASE"/>
    <property type="match status" value="1"/>
</dbReference>
<evidence type="ECO:0000256" key="9">
    <source>
        <dbReference type="ARBA" id="ARBA00031306"/>
    </source>
</evidence>
<keyword evidence="5" id="KW-0808">Transferase</keyword>
<reference evidence="12" key="1">
    <citation type="submission" date="2020-05" db="EMBL/GenBank/DDBJ databases">
        <authorList>
            <person name="Chiriac C."/>
            <person name="Salcher M."/>
            <person name="Ghai R."/>
            <person name="Kavagutti S V."/>
        </authorList>
    </citation>
    <scope>NUCLEOTIDE SEQUENCE</scope>
</reference>
<evidence type="ECO:0000256" key="7">
    <source>
        <dbReference type="ARBA" id="ARBA00022827"/>
    </source>
</evidence>
<dbReference type="GO" id="GO:0016740">
    <property type="term" value="F:transferase activity"/>
    <property type="evidence" value="ECO:0007669"/>
    <property type="project" value="UniProtKB-KW"/>
</dbReference>
<dbReference type="EMBL" id="CAFBLT010000001">
    <property type="protein sequence ID" value="CAB4865657.1"/>
    <property type="molecule type" value="Genomic_DNA"/>
</dbReference>
<comment type="cofactor">
    <cofactor evidence="1">
        <name>Mg(2+)</name>
        <dbReference type="ChEBI" id="CHEBI:18420"/>
    </cofactor>
</comment>
<comment type="catalytic activity">
    <reaction evidence="10">
        <text>L-threonyl-[protein] + FAD = FMN-L-threonyl-[protein] + AMP + H(+)</text>
        <dbReference type="Rhea" id="RHEA:36847"/>
        <dbReference type="Rhea" id="RHEA-COMP:11060"/>
        <dbReference type="Rhea" id="RHEA-COMP:11061"/>
        <dbReference type="ChEBI" id="CHEBI:15378"/>
        <dbReference type="ChEBI" id="CHEBI:30013"/>
        <dbReference type="ChEBI" id="CHEBI:57692"/>
        <dbReference type="ChEBI" id="CHEBI:74257"/>
        <dbReference type="ChEBI" id="CHEBI:456215"/>
        <dbReference type="EC" id="2.7.1.180"/>
    </reaction>
</comment>
<dbReference type="Gene3D" id="3.10.520.10">
    <property type="entry name" value="ApbE-like domains"/>
    <property type="match status" value="1"/>
</dbReference>
<keyword evidence="4" id="KW-0285">Flavoprotein</keyword>
<accession>A0A6J7D4C0</accession>
<evidence type="ECO:0000256" key="6">
    <source>
        <dbReference type="ARBA" id="ARBA00022723"/>
    </source>
</evidence>
<name>A0A6J7D4C0_9ZZZZ</name>
<gene>
    <name evidence="11" type="ORF">UFOPK3164_01531</name>
    <name evidence="12" type="ORF">UFOPK3427_00472</name>
    <name evidence="13" type="ORF">UFOPK4112_00703</name>
</gene>
<evidence type="ECO:0000256" key="10">
    <source>
        <dbReference type="ARBA" id="ARBA00048540"/>
    </source>
</evidence>
<evidence type="ECO:0000256" key="5">
    <source>
        <dbReference type="ARBA" id="ARBA00022679"/>
    </source>
</evidence>
<protein>
    <recommendedName>
        <fullName evidence="3">FAD:protein FMN transferase</fullName>
        <ecNumber evidence="2">2.7.1.180</ecNumber>
    </recommendedName>
    <alternativeName>
        <fullName evidence="9">Flavin transferase</fullName>
    </alternativeName>
</protein>
<evidence type="ECO:0000313" key="11">
    <source>
        <dbReference type="EMBL" id="CAB4833834.1"/>
    </source>
</evidence>
<keyword evidence="7" id="KW-0274">FAD</keyword>
<proteinExistence type="predicted"/>
<evidence type="ECO:0000256" key="1">
    <source>
        <dbReference type="ARBA" id="ARBA00001946"/>
    </source>
</evidence>
<dbReference type="Pfam" id="PF02424">
    <property type="entry name" value="ApbE"/>
    <property type="match status" value="1"/>
</dbReference>